<dbReference type="EMBL" id="CAEZYW010000205">
    <property type="protein sequence ID" value="CAB4750494.1"/>
    <property type="molecule type" value="Genomic_DNA"/>
</dbReference>
<dbReference type="GO" id="GO:0016491">
    <property type="term" value="F:oxidoreductase activity"/>
    <property type="evidence" value="ECO:0007669"/>
    <property type="project" value="TreeGrafter"/>
</dbReference>
<evidence type="ECO:0000313" key="1">
    <source>
        <dbReference type="EMBL" id="CAB4750494.1"/>
    </source>
</evidence>
<dbReference type="PANTHER" id="PTHR43677">
    <property type="entry name" value="SHORT-CHAIN DEHYDROGENASE/REDUCTASE"/>
    <property type="match status" value="1"/>
</dbReference>
<dbReference type="PANTHER" id="PTHR43677:SF4">
    <property type="entry name" value="QUINONE OXIDOREDUCTASE-LIKE PROTEIN 2"/>
    <property type="match status" value="1"/>
</dbReference>
<organism evidence="1">
    <name type="scientific">freshwater metagenome</name>
    <dbReference type="NCBI Taxonomy" id="449393"/>
    <lineage>
        <taxon>unclassified sequences</taxon>
        <taxon>metagenomes</taxon>
        <taxon>ecological metagenomes</taxon>
    </lineage>
</organism>
<protein>
    <submittedName>
        <fullName evidence="1">Unannotated protein</fullName>
    </submittedName>
</protein>
<dbReference type="Gene3D" id="3.40.50.720">
    <property type="entry name" value="NAD(P)-binding Rossmann-like Domain"/>
    <property type="match status" value="1"/>
</dbReference>
<dbReference type="InterPro" id="IPR036291">
    <property type="entry name" value="NAD(P)-bd_dom_sf"/>
</dbReference>
<dbReference type="Gene3D" id="3.90.180.10">
    <property type="entry name" value="Medium-chain alcohol dehydrogenases, catalytic domain"/>
    <property type="match status" value="1"/>
</dbReference>
<gene>
    <name evidence="1" type="ORF">UFOPK2786_01265</name>
</gene>
<name>A0A6J6TUY0_9ZZZZ</name>
<dbReference type="Pfam" id="PF13602">
    <property type="entry name" value="ADH_zinc_N_2"/>
    <property type="match status" value="1"/>
</dbReference>
<sequence>MVGGSTFDASLSALAPFGRVITYGMASREMATPVNPALLCKGSKTVAGFWLAHCFGNPALLNEPLAELFALVASGAITPVIGETFALTDARAAHIAMRARQTTGKVVLDPTR</sequence>
<reference evidence="1" key="1">
    <citation type="submission" date="2020-05" db="EMBL/GenBank/DDBJ databases">
        <authorList>
            <person name="Chiriac C."/>
            <person name="Salcher M."/>
            <person name="Ghai R."/>
            <person name="Kavagutti S V."/>
        </authorList>
    </citation>
    <scope>NUCLEOTIDE SEQUENCE</scope>
</reference>
<accession>A0A6J6TUY0</accession>
<dbReference type="AlphaFoldDB" id="A0A6J6TUY0"/>
<dbReference type="SUPFAM" id="SSF51735">
    <property type="entry name" value="NAD(P)-binding Rossmann-fold domains"/>
    <property type="match status" value="1"/>
</dbReference>
<dbReference type="InterPro" id="IPR051397">
    <property type="entry name" value="Zn-ADH-like_protein"/>
</dbReference>
<proteinExistence type="predicted"/>